<accession>A0A2P2PTN9</accession>
<protein>
    <submittedName>
        <fullName evidence="1">Uncharacterized protein</fullName>
    </submittedName>
</protein>
<dbReference type="EMBL" id="GGEC01077549">
    <property type="protein sequence ID" value="MBX58033.1"/>
    <property type="molecule type" value="Transcribed_RNA"/>
</dbReference>
<proteinExistence type="predicted"/>
<evidence type="ECO:0000313" key="1">
    <source>
        <dbReference type="EMBL" id="MBX58033.1"/>
    </source>
</evidence>
<dbReference type="AlphaFoldDB" id="A0A2P2PTN9"/>
<organism evidence="1">
    <name type="scientific">Rhizophora mucronata</name>
    <name type="common">Asiatic mangrove</name>
    <dbReference type="NCBI Taxonomy" id="61149"/>
    <lineage>
        <taxon>Eukaryota</taxon>
        <taxon>Viridiplantae</taxon>
        <taxon>Streptophyta</taxon>
        <taxon>Embryophyta</taxon>
        <taxon>Tracheophyta</taxon>
        <taxon>Spermatophyta</taxon>
        <taxon>Magnoliopsida</taxon>
        <taxon>eudicotyledons</taxon>
        <taxon>Gunneridae</taxon>
        <taxon>Pentapetalae</taxon>
        <taxon>rosids</taxon>
        <taxon>fabids</taxon>
        <taxon>Malpighiales</taxon>
        <taxon>Rhizophoraceae</taxon>
        <taxon>Rhizophora</taxon>
    </lineage>
</organism>
<reference evidence="1" key="1">
    <citation type="submission" date="2018-02" db="EMBL/GenBank/DDBJ databases">
        <title>Rhizophora mucronata_Transcriptome.</title>
        <authorList>
            <person name="Meera S.P."/>
            <person name="Sreeshan A."/>
            <person name="Augustine A."/>
        </authorList>
    </citation>
    <scope>NUCLEOTIDE SEQUENCE</scope>
    <source>
        <tissue evidence="1">Leaf</tissue>
    </source>
</reference>
<sequence length="18" mass="2366">MQMVDMYIYRVVEKYFYS</sequence>
<name>A0A2P2PTN9_RHIMU</name>